<evidence type="ECO:0000313" key="2">
    <source>
        <dbReference type="Proteomes" id="UP000054815"/>
    </source>
</evidence>
<dbReference type="Proteomes" id="UP000054815">
    <property type="component" value="Unassembled WGS sequence"/>
</dbReference>
<feature type="non-terminal residue" evidence="1">
    <location>
        <position position="85"/>
    </location>
</feature>
<dbReference type="EMBL" id="JYDU01000793">
    <property type="protein sequence ID" value="KRX81083.1"/>
    <property type="molecule type" value="Genomic_DNA"/>
</dbReference>
<sequence>MAALTSLGTTSPRYSIQHAIDLCNAQLLVVRLLCRNDGCIGGQGEVDTWIRNQVCLELRQIHIKCTVETQRCRDGAHNLTNQPVE</sequence>
<name>A0A0V0WZ89_TRIPS</name>
<reference evidence="1 2" key="1">
    <citation type="submission" date="2015-01" db="EMBL/GenBank/DDBJ databases">
        <title>Evolution of Trichinella species and genotypes.</title>
        <authorList>
            <person name="Korhonen P.K."/>
            <person name="Edoardo P."/>
            <person name="Giuseppe L.R."/>
            <person name="Gasser R.B."/>
        </authorList>
    </citation>
    <scope>NUCLEOTIDE SEQUENCE [LARGE SCALE GENOMIC DNA]</scope>
    <source>
        <strain evidence="1">ISS141</strain>
    </source>
</reference>
<comment type="caution">
    <text evidence="1">The sequence shown here is derived from an EMBL/GenBank/DDBJ whole genome shotgun (WGS) entry which is preliminary data.</text>
</comment>
<protein>
    <submittedName>
        <fullName evidence="1">Uncharacterized protein</fullName>
    </submittedName>
</protein>
<evidence type="ECO:0000313" key="1">
    <source>
        <dbReference type="EMBL" id="KRX81083.1"/>
    </source>
</evidence>
<dbReference type="AlphaFoldDB" id="A0A0V0WZ89"/>
<gene>
    <name evidence="1" type="ORF">T4E_6106</name>
</gene>
<dbReference type="STRING" id="6337.A0A0V0WZ89"/>
<organism evidence="1 2">
    <name type="scientific">Trichinella pseudospiralis</name>
    <name type="common">Parasitic roundworm</name>
    <dbReference type="NCBI Taxonomy" id="6337"/>
    <lineage>
        <taxon>Eukaryota</taxon>
        <taxon>Metazoa</taxon>
        <taxon>Ecdysozoa</taxon>
        <taxon>Nematoda</taxon>
        <taxon>Enoplea</taxon>
        <taxon>Dorylaimia</taxon>
        <taxon>Trichinellida</taxon>
        <taxon>Trichinellidae</taxon>
        <taxon>Trichinella</taxon>
    </lineage>
</organism>
<proteinExistence type="predicted"/>
<accession>A0A0V0WZ89</accession>